<name>A0A8K0TWL4_9PEZI</name>
<dbReference type="Proteomes" id="UP000813385">
    <property type="component" value="Unassembled WGS sequence"/>
</dbReference>
<dbReference type="EMBL" id="JAGPXD010000001">
    <property type="protein sequence ID" value="KAH7377188.1"/>
    <property type="molecule type" value="Genomic_DNA"/>
</dbReference>
<evidence type="ECO:0000313" key="1">
    <source>
        <dbReference type="EMBL" id="KAH7377188.1"/>
    </source>
</evidence>
<sequence>MEPPPFDWAGTAVVIGFTRCKQMASDLPCLTARVARGLIGGPPPWCNAEARRRRPTMSGSLLLITVPISPAKEGEKAPPDLLGVAAEKDGLLGAAIGHFACHEWSDPVDPSQNGSILQRRRDAAPVCAGVTGVVQVGRILELSLGMPGPAGLYVGMLDGVDCRVVSRTRSSAWTEASALPAEARARSDNYRTVRNGIVSSSLSVLVPIGDATSSVIDAAASHALPSGVTATVMLSTLSLDKSWVYDAKGAGFLRIAG</sequence>
<organism evidence="1 2">
    <name type="scientific">Plectosphaerella cucumerina</name>
    <dbReference type="NCBI Taxonomy" id="40658"/>
    <lineage>
        <taxon>Eukaryota</taxon>
        <taxon>Fungi</taxon>
        <taxon>Dikarya</taxon>
        <taxon>Ascomycota</taxon>
        <taxon>Pezizomycotina</taxon>
        <taxon>Sordariomycetes</taxon>
        <taxon>Hypocreomycetidae</taxon>
        <taxon>Glomerellales</taxon>
        <taxon>Plectosphaerellaceae</taxon>
        <taxon>Plectosphaerella</taxon>
    </lineage>
</organism>
<proteinExistence type="predicted"/>
<accession>A0A8K0TWL4</accession>
<keyword evidence="2" id="KW-1185">Reference proteome</keyword>
<comment type="caution">
    <text evidence="1">The sequence shown here is derived from an EMBL/GenBank/DDBJ whole genome shotgun (WGS) entry which is preliminary data.</text>
</comment>
<reference evidence="1" key="1">
    <citation type="journal article" date="2021" name="Nat. Commun.">
        <title>Genetic determinants of endophytism in the Arabidopsis root mycobiome.</title>
        <authorList>
            <person name="Mesny F."/>
            <person name="Miyauchi S."/>
            <person name="Thiergart T."/>
            <person name="Pickel B."/>
            <person name="Atanasova L."/>
            <person name="Karlsson M."/>
            <person name="Huettel B."/>
            <person name="Barry K.W."/>
            <person name="Haridas S."/>
            <person name="Chen C."/>
            <person name="Bauer D."/>
            <person name="Andreopoulos W."/>
            <person name="Pangilinan J."/>
            <person name="LaButti K."/>
            <person name="Riley R."/>
            <person name="Lipzen A."/>
            <person name="Clum A."/>
            <person name="Drula E."/>
            <person name="Henrissat B."/>
            <person name="Kohler A."/>
            <person name="Grigoriev I.V."/>
            <person name="Martin F.M."/>
            <person name="Hacquard S."/>
        </authorList>
    </citation>
    <scope>NUCLEOTIDE SEQUENCE</scope>
    <source>
        <strain evidence="1">MPI-CAGE-AT-0016</strain>
    </source>
</reference>
<evidence type="ECO:0000313" key="2">
    <source>
        <dbReference type="Proteomes" id="UP000813385"/>
    </source>
</evidence>
<dbReference type="AlphaFoldDB" id="A0A8K0TWL4"/>
<protein>
    <submittedName>
        <fullName evidence="1">Uncharacterized protein</fullName>
    </submittedName>
</protein>
<gene>
    <name evidence="1" type="ORF">B0T11DRAFT_294560</name>
</gene>